<evidence type="ECO:0000256" key="1">
    <source>
        <dbReference type="SAM" id="MobiDB-lite"/>
    </source>
</evidence>
<organism evidence="2 3">
    <name type="scientific">Carnegiea gigantea</name>
    <dbReference type="NCBI Taxonomy" id="171969"/>
    <lineage>
        <taxon>Eukaryota</taxon>
        <taxon>Viridiplantae</taxon>
        <taxon>Streptophyta</taxon>
        <taxon>Embryophyta</taxon>
        <taxon>Tracheophyta</taxon>
        <taxon>Spermatophyta</taxon>
        <taxon>Magnoliopsida</taxon>
        <taxon>eudicotyledons</taxon>
        <taxon>Gunneridae</taxon>
        <taxon>Pentapetalae</taxon>
        <taxon>Caryophyllales</taxon>
        <taxon>Cactineae</taxon>
        <taxon>Cactaceae</taxon>
        <taxon>Cactoideae</taxon>
        <taxon>Echinocereeae</taxon>
        <taxon>Carnegiea</taxon>
    </lineage>
</organism>
<feature type="compositionally biased region" description="Basic and acidic residues" evidence="1">
    <location>
        <begin position="765"/>
        <end position="783"/>
    </location>
</feature>
<sequence length="1744" mass="188561">MPGNEVDGRVHNFFEQGNLSQDQRHTQLVEGSWPVFNNNSCLGSERQVGGHLTSSYKGESDGDGEKGNQFSLGPYGLNSTQSSLRPELMKNSSHPRQVNLNGFMHTSQVAHTRQNEANLLGLAEPDRHNLTSRGLPILESQQRGGLSHTHPVSFGSSEPPMNFNFFGGQQQMSGQQPGMLQSMPQQPLAINDAQLMPQQLMLKQMQELQKQRQFQQLDAMQRNVASQIPTFANQVVGQHSLAINGNPMYDASNYPWPSQVMAGNVNWPQQGLSSPMQEYSNGLMITPEGQALRFMGLTQQPSHSLYGVPVSSSHNVNTFSFNQFDKPGAPQVSAPNNSFSGNSQYAPLPEQVRVQGGTTASRPGSEGISSLDYASSQGLAKMASFGSFNQMQQKRVPISESGKQDSADGSELLREKSVTVAAAKQAAVALDPTEEKILFGSDESIWEAFGGTSVMSTGGANRLDGSDLSNAPPLLHSGTWSALMQSAVAETSSTDVAMQEEWSGLDCQNIKSQPGNQRSSVCQDNVQGQPVWVDRSQQVGLDSQDASNNVNSNYINSSGVQQPFPNCPSQSLPIESQISQERSKLMDGNQLLQRTGKNWPFENAHPSRDFPKTDSGFWSNQQGKFLHENNDQSSGKPSALNFIESGPANGSMTSANQHELHVKDHNRHVSMDTSHSAAMRSESISNYTVNMGYARDDAVAPNFRNLVNHESKPKFHDNRHLDFWNSVNSSVQFGIKGSGKDQHNLSEGPPVLESSVSALDGGAAEMHETDNGDAGEKSNDGHRLGLQHQGPAGALRETVWSDAGNRRSLHGGNERPPEQAVKPVPVTRKFQYHPMGDLDMDVDSCSYPSKQSLQSQPIPQHLSSGVRAHETQGLVFFHGGTKISDGVSSSGIHSGQDPSTSTSFVKSGEISSWHQNLPPSQNMLELLHKVDQSEEQTSVLHLGSVDGNGLSETASAVKFNQNQSSTSHGFNLQLAPPSQTIAPSNANITSQSSSRTVGSPSSGSAALEKVDKGHGWLTSVSSTQYSRSSHPPPQMASLNDKYGVSGSMDADCSSQNMKGNLSAPLASGSYLRNPLRHHHMVDAGGKTVSDQTSVPFDKHAYLDHPISGSQDQVTARQSVSNSLNSLASGRGMNRFGLRTSMHQMPMSSPGPIHGMFRNGNLSPSGATMWSQHHLLGVQPCDAAEMLKSQFQSNDVPGAISFSQQQADEQDHLRRADAVRSQGIAGGEEPMITEAQPTGRTACASQEEAVVKHRTGASPSNSAASQKDFEHQSIKPSRAAEQSYSLLKETQAMKCMVADPSHHESKRLKGSENISDTQAMSGNADSLGGQNNVVGDPSMRQISTSGGDAKILNLSPQPGNGIASFQLAHGSFTSRETLPFGPNDPQKLAAGNVASGVEHSGISSQTSPSWFQQYGAFKNGQSLSMHSIPRLPMANNADQQLIGGKYPHNLDGRDSMQLAYATTDPGQIPKACQTTNTNVRSELVSSLDALVPYVSNPALASITPKKRKTAASDLLSFSKEVGQGFMRLQNMSSAEVDWAKSSNCLVEKVEDEADANEDIVRINRPKRRLVLTTQLMQQVLRSPSPAVLSLIASSNYEIIVYSLARLTLGDACSLVCCSESDSPVHLDSGSLVCSKVKTSEQTHDQYFVKVIEDLISRAKELENELLRLDKRASILDFRLDLQDLERFSVINRFARFHGRSQVDGAEPSSSSSDPAAVILRPCPQRYVSAHPMPRNIPDRVQCLSL</sequence>
<evidence type="ECO:0000313" key="3">
    <source>
        <dbReference type="Proteomes" id="UP001153076"/>
    </source>
</evidence>
<accession>A0A9Q1L079</accession>
<feature type="region of interest" description="Disordered" evidence="1">
    <location>
        <begin position="1251"/>
        <end position="1281"/>
    </location>
</feature>
<evidence type="ECO:0000313" key="2">
    <source>
        <dbReference type="EMBL" id="KAJ8452275.1"/>
    </source>
</evidence>
<feature type="compositionally biased region" description="Polar residues" evidence="1">
    <location>
        <begin position="77"/>
        <end position="95"/>
    </location>
</feature>
<feature type="compositionally biased region" description="Polar residues" evidence="1">
    <location>
        <begin position="962"/>
        <end position="989"/>
    </location>
</feature>
<dbReference type="EMBL" id="JAKOGI010000005">
    <property type="protein sequence ID" value="KAJ8452275.1"/>
    <property type="molecule type" value="Genomic_DNA"/>
</dbReference>
<proteinExistence type="predicted"/>
<feature type="region of interest" description="Disordered" evidence="1">
    <location>
        <begin position="735"/>
        <end position="826"/>
    </location>
</feature>
<feature type="region of interest" description="Disordered" evidence="1">
    <location>
        <begin position="886"/>
        <end position="907"/>
    </location>
</feature>
<dbReference type="PANTHER" id="PTHR31267:SF2">
    <property type="entry name" value="EXPRESSED PROTEIN"/>
    <property type="match status" value="1"/>
</dbReference>
<feature type="region of interest" description="Disordered" evidence="1">
    <location>
        <begin position="46"/>
        <end position="95"/>
    </location>
</feature>
<feature type="compositionally biased region" description="Low complexity" evidence="1">
    <location>
        <begin position="990"/>
        <end position="1004"/>
    </location>
</feature>
<name>A0A9Q1L079_9CARY</name>
<reference evidence="2" key="1">
    <citation type="submission" date="2022-04" db="EMBL/GenBank/DDBJ databases">
        <title>Carnegiea gigantea Genome sequencing and assembly v2.</title>
        <authorList>
            <person name="Copetti D."/>
            <person name="Sanderson M.J."/>
            <person name="Burquez A."/>
            <person name="Wojciechowski M.F."/>
        </authorList>
    </citation>
    <scope>NUCLEOTIDE SEQUENCE</scope>
    <source>
        <strain evidence="2">SGP5-SGP5p</strain>
        <tissue evidence="2">Aerial part</tissue>
    </source>
</reference>
<dbReference type="OrthoDB" id="1630099at2759"/>
<dbReference type="PANTHER" id="PTHR31267">
    <property type="entry name" value="DENTIN SIALOPHOSPHOPROTEIN-LIKE PROTEIN"/>
    <property type="match status" value="1"/>
</dbReference>
<keyword evidence="3" id="KW-1185">Reference proteome</keyword>
<gene>
    <name evidence="2" type="ORF">Cgig2_006080</name>
</gene>
<protein>
    <submittedName>
        <fullName evidence="2">Uncharacterized protein</fullName>
    </submittedName>
</protein>
<dbReference type="Proteomes" id="UP001153076">
    <property type="component" value="Unassembled WGS sequence"/>
</dbReference>
<feature type="region of interest" description="Disordered" evidence="1">
    <location>
        <begin position="962"/>
        <end position="1007"/>
    </location>
</feature>
<comment type="caution">
    <text evidence="2">The sequence shown here is derived from an EMBL/GenBank/DDBJ whole genome shotgun (WGS) entry which is preliminary data.</text>
</comment>